<feature type="binding site" evidence="4">
    <location>
        <begin position="42"/>
        <end position="47"/>
    </location>
    <ligand>
        <name>substrate</name>
    </ligand>
</feature>
<dbReference type="InterPro" id="IPR017939">
    <property type="entry name" value="G-Glutamylcylcotransferase"/>
</dbReference>
<keyword evidence="5" id="KW-0472">Membrane</keyword>
<dbReference type="AlphaFoldDB" id="A0AAV9X8Y9"/>
<evidence type="ECO:0000256" key="1">
    <source>
        <dbReference type="ARBA" id="ARBA00012346"/>
    </source>
</evidence>
<dbReference type="PANTHER" id="PTHR12935">
    <property type="entry name" value="GAMMA-GLUTAMYLCYCLOTRANSFERASE"/>
    <property type="match status" value="1"/>
</dbReference>
<gene>
    <name evidence="6" type="ORF">TWF694_011003</name>
</gene>
<protein>
    <recommendedName>
        <fullName evidence="1">gamma-glutamylcyclotransferase</fullName>
        <ecNumber evidence="1">4.3.2.9</ecNumber>
    </recommendedName>
</protein>
<reference evidence="6 7" key="1">
    <citation type="submission" date="2019-10" db="EMBL/GenBank/DDBJ databases">
        <authorList>
            <person name="Palmer J.M."/>
        </authorList>
    </citation>
    <scope>NUCLEOTIDE SEQUENCE [LARGE SCALE GENOMIC DNA]</scope>
    <source>
        <strain evidence="6 7">TWF694</strain>
    </source>
</reference>
<dbReference type="GO" id="GO:0003839">
    <property type="term" value="F:gamma-glutamylcyclotransferase activity"/>
    <property type="evidence" value="ECO:0007669"/>
    <property type="project" value="UniProtKB-EC"/>
</dbReference>
<evidence type="ECO:0000256" key="2">
    <source>
        <dbReference type="ARBA" id="ARBA00023239"/>
    </source>
</evidence>
<evidence type="ECO:0000313" key="6">
    <source>
        <dbReference type="EMBL" id="KAK6538121.1"/>
    </source>
</evidence>
<feature type="binding site" evidence="4">
    <location>
        <position position="167"/>
    </location>
    <ligand>
        <name>substrate</name>
    </ligand>
</feature>
<comment type="caution">
    <text evidence="6">The sequence shown here is derived from an EMBL/GenBank/DDBJ whole genome shotgun (WGS) entry which is preliminary data.</text>
</comment>
<feature type="active site" description="Proton acceptor" evidence="3">
    <location>
        <position position="121"/>
    </location>
</feature>
<evidence type="ECO:0000313" key="7">
    <source>
        <dbReference type="Proteomes" id="UP001365542"/>
    </source>
</evidence>
<dbReference type="EC" id="4.3.2.9" evidence="1"/>
<keyword evidence="5" id="KW-0812">Transmembrane</keyword>
<organism evidence="6 7">
    <name type="scientific">Orbilia ellipsospora</name>
    <dbReference type="NCBI Taxonomy" id="2528407"/>
    <lineage>
        <taxon>Eukaryota</taxon>
        <taxon>Fungi</taxon>
        <taxon>Dikarya</taxon>
        <taxon>Ascomycota</taxon>
        <taxon>Pezizomycotina</taxon>
        <taxon>Orbiliomycetes</taxon>
        <taxon>Orbiliales</taxon>
        <taxon>Orbiliaceae</taxon>
        <taxon>Orbilia</taxon>
    </lineage>
</organism>
<feature type="transmembrane region" description="Helical" evidence="5">
    <location>
        <begin position="205"/>
        <end position="226"/>
    </location>
</feature>
<sequence>MASLIQRVLYRRRHNFTAQDAAKIARPATSFPSPNFKDNVKYLAYGSNLSAETFLGKRGIKPLSQVNVRVPSLALTFDLAGVPYKEPRFANVRARETGDQELIGVVYEVTPNDYRTILLTEGGYSVIKVPCIPLTPVEGIETFEANTLIIPPKLTRQYHDGVPSLRYLNLLLHGANEHGLPEEYQDYLAKTGYYDASTKRQKSGAVAVLVTALPVILFLFAFRAILSDKEGKAPEWFNTLQRYCFARIWALYDHLWKPLFGDGENDKHNVKQKEEILKIARGTSVTDELLGEIEEVTAVNVPDGPSRY</sequence>
<dbReference type="Proteomes" id="UP001365542">
    <property type="component" value="Unassembled WGS sequence"/>
</dbReference>
<keyword evidence="5" id="KW-1133">Transmembrane helix</keyword>
<evidence type="ECO:0000256" key="4">
    <source>
        <dbReference type="PIRSR" id="PIRSR617939-2"/>
    </source>
</evidence>
<name>A0AAV9X8Y9_9PEZI</name>
<keyword evidence="7" id="KW-1185">Reference proteome</keyword>
<dbReference type="PANTHER" id="PTHR12935:SF0">
    <property type="entry name" value="GAMMA-GLUTAMYLCYCLOTRANSFERASE"/>
    <property type="match status" value="1"/>
</dbReference>
<dbReference type="Gene3D" id="3.10.490.10">
    <property type="entry name" value="Gamma-glutamyl cyclotransferase-like"/>
    <property type="match status" value="1"/>
</dbReference>
<dbReference type="EMBL" id="JAVHJO010000008">
    <property type="protein sequence ID" value="KAK6538121.1"/>
    <property type="molecule type" value="Genomic_DNA"/>
</dbReference>
<evidence type="ECO:0000256" key="5">
    <source>
        <dbReference type="SAM" id="Phobius"/>
    </source>
</evidence>
<accession>A0AAV9X8Y9</accession>
<proteinExistence type="predicted"/>
<dbReference type="Pfam" id="PF13772">
    <property type="entry name" value="AIG2_2"/>
    <property type="match status" value="1"/>
</dbReference>
<evidence type="ECO:0000256" key="3">
    <source>
        <dbReference type="PIRSR" id="PIRSR617939-1"/>
    </source>
</evidence>
<keyword evidence="2" id="KW-0456">Lyase</keyword>